<dbReference type="SUPFAM" id="SSF54928">
    <property type="entry name" value="RNA-binding domain, RBD"/>
    <property type="match status" value="1"/>
</dbReference>
<dbReference type="InterPro" id="IPR002130">
    <property type="entry name" value="Cyclophilin-type_PPIase_dom"/>
</dbReference>
<name>A0ABQ0DIU7_9EUKA</name>
<dbReference type="EMBL" id="BAAFRS010000121">
    <property type="protein sequence ID" value="GAB1222775.1"/>
    <property type="molecule type" value="Genomic_DNA"/>
</dbReference>
<evidence type="ECO:0000256" key="7">
    <source>
        <dbReference type="PROSITE-ProRule" id="PRU00176"/>
    </source>
</evidence>
<reference evidence="12 14" key="1">
    <citation type="journal article" date="2019" name="PLoS Negl. Trop. Dis.">
        <title>Whole genome sequencing of Entamoeba nuttalli reveals mammalian host-related molecular signatures and a novel octapeptide-repeat surface protein.</title>
        <authorList>
            <person name="Tanaka M."/>
            <person name="Makiuchi T."/>
            <person name="Komiyama T."/>
            <person name="Shiina T."/>
            <person name="Osaki K."/>
            <person name="Tachibana H."/>
        </authorList>
    </citation>
    <scope>NUCLEOTIDE SEQUENCE [LARGE SCALE GENOMIC DNA]</scope>
    <source>
        <strain evidence="12 14">P19-061405</strain>
    </source>
</reference>
<dbReference type="EMBL" id="BAAFRS010000121">
    <property type="protein sequence ID" value="GAB1222829.1"/>
    <property type="molecule type" value="Genomic_DNA"/>
</dbReference>
<evidence type="ECO:0000313" key="12">
    <source>
        <dbReference type="EMBL" id="GAB1222775.1"/>
    </source>
</evidence>
<gene>
    <name evidence="11" type="ORF">ENUP19_0108G0020</name>
    <name evidence="12" type="ORF">ENUP19_0121G0133</name>
    <name evidence="13" type="ORF">ENUP19_0121G0190</name>
</gene>
<dbReference type="Gene3D" id="3.30.70.330">
    <property type="match status" value="1"/>
</dbReference>
<dbReference type="Pfam" id="PF00160">
    <property type="entry name" value="Pro_isomerase"/>
    <property type="match status" value="1"/>
</dbReference>
<comment type="function">
    <text evidence="8">PPIases accelerate the folding of proteins. It catalyzes the cis-trans isomerization of proline imidic peptide bonds in oligopeptides.</text>
</comment>
<dbReference type="InterPro" id="IPR000504">
    <property type="entry name" value="RRM_dom"/>
</dbReference>
<comment type="caution">
    <text evidence="12">The sequence shown here is derived from an EMBL/GenBank/DDBJ whole genome shotgun (WGS) entry which is preliminary data.</text>
</comment>
<evidence type="ECO:0000313" key="14">
    <source>
        <dbReference type="Proteomes" id="UP001628156"/>
    </source>
</evidence>
<keyword evidence="5 8" id="KW-0413">Isomerase</keyword>
<keyword evidence="3 7" id="KW-0694">RNA-binding</keyword>
<dbReference type="InterPro" id="IPR035542">
    <property type="entry name" value="CRIP"/>
</dbReference>
<comment type="catalytic activity">
    <reaction evidence="1 8">
        <text>[protein]-peptidylproline (omega=180) = [protein]-peptidylproline (omega=0)</text>
        <dbReference type="Rhea" id="RHEA:16237"/>
        <dbReference type="Rhea" id="RHEA-COMP:10747"/>
        <dbReference type="Rhea" id="RHEA-COMP:10748"/>
        <dbReference type="ChEBI" id="CHEBI:83833"/>
        <dbReference type="ChEBI" id="CHEBI:83834"/>
        <dbReference type="EC" id="5.2.1.8"/>
    </reaction>
</comment>
<reference evidence="12" key="2">
    <citation type="submission" date="2024-08" db="EMBL/GenBank/DDBJ databases">
        <title>Draft genome assembly of Entamoeba nuttalli using a combination of long-read and short-read sequencing data.</title>
        <authorList>
            <person name="Tanaka M."/>
            <person name="Tachibana H."/>
        </authorList>
    </citation>
    <scope>NUCLEOTIDE SEQUENCE</scope>
    <source>
        <strain evidence="12">P19-061405</strain>
    </source>
</reference>
<keyword evidence="14" id="KW-1185">Reference proteome</keyword>
<dbReference type="PANTHER" id="PTHR45843:SF1">
    <property type="entry name" value="PEPTIDYL-PROLYL CIS-TRANS ISOMERASE-LIKE 4"/>
    <property type="match status" value="1"/>
</dbReference>
<dbReference type="InterPro" id="IPR029000">
    <property type="entry name" value="Cyclophilin-like_dom_sf"/>
</dbReference>
<evidence type="ECO:0000259" key="9">
    <source>
        <dbReference type="PROSITE" id="PS50072"/>
    </source>
</evidence>
<feature type="domain" description="RRM" evidence="10">
    <location>
        <begin position="228"/>
        <end position="306"/>
    </location>
</feature>
<comment type="subcellular location">
    <subcellularLocation>
        <location evidence="2 8">Nucleus</location>
    </subcellularLocation>
</comment>
<dbReference type="CDD" id="cd12235">
    <property type="entry name" value="RRM_PPIL4"/>
    <property type="match status" value="1"/>
</dbReference>
<dbReference type="Proteomes" id="UP001628156">
    <property type="component" value="Unassembled WGS sequence"/>
</dbReference>
<dbReference type="PROSITE" id="PS50072">
    <property type="entry name" value="CSA_PPIASE_2"/>
    <property type="match status" value="1"/>
</dbReference>
<dbReference type="SMART" id="SM00360">
    <property type="entry name" value="RRM"/>
    <property type="match status" value="1"/>
</dbReference>
<dbReference type="PRINTS" id="PR00153">
    <property type="entry name" value="CSAPPISMRASE"/>
</dbReference>
<dbReference type="EC" id="5.2.1.8" evidence="8"/>
<dbReference type="InterPro" id="IPR035979">
    <property type="entry name" value="RBD_domain_sf"/>
</dbReference>
<proteinExistence type="inferred from homology"/>
<evidence type="ECO:0000256" key="6">
    <source>
        <dbReference type="ARBA" id="ARBA00023242"/>
    </source>
</evidence>
<comment type="similarity">
    <text evidence="8">Belongs to the cyclophilin-type PPIase family. PPIL4 subfamily.</text>
</comment>
<dbReference type="Gene3D" id="2.40.100.10">
    <property type="entry name" value="Cyclophilin-like"/>
    <property type="match status" value="1"/>
</dbReference>
<protein>
    <recommendedName>
        <fullName evidence="8">Peptidyl-prolyl cis-trans isomerase</fullName>
        <shortName evidence="8">PPIase</shortName>
        <ecNumber evidence="8">5.2.1.8</ecNumber>
    </recommendedName>
</protein>
<evidence type="ECO:0000259" key="10">
    <source>
        <dbReference type="PROSITE" id="PS50102"/>
    </source>
</evidence>
<evidence type="ECO:0000256" key="1">
    <source>
        <dbReference type="ARBA" id="ARBA00000971"/>
    </source>
</evidence>
<dbReference type="SUPFAM" id="SSF50891">
    <property type="entry name" value="Cyclophilin-like"/>
    <property type="match status" value="1"/>
</dbReference>
<dbReference type="PROSITE" id="PS50102">
    <property type="entry name" value="RRM"/>
    <property type="match status" value="1"/>
</dbReference>
<feature type="domain" description="PPIase cyclophilin-type" evidence="9">
    <location>
        <begin position="6"/>
        <end position="158"/>
    </location>
</feature>
<dbReference type="EMBL" id="BAAFRS010000108">
    <property type="protein sequence ID" value="GAB1222425.1"/>
    <property type="molecule type" value="Genomic_DNA"/>
</dbReference>
<evidence type="ECO:0000256" key="3">
    <source>
        <dbReference type="ARBA" id="ARBA00022884"/>
    </source>
</evidence>
<dbReference type="PANTHER" id="PTHR45843">
    <property type="entry name" value="PEPTIDYL-PROLYL CIS-TRANS ISOMERASE-LIKE 4"/>
    <property type="match status" value="1"/>
</dbReference>
<evidence type="ECO:0000256" key="2">
    <source>
        <dbReference type="ARBA" id="ARBA00004123"/>
    </source>
</evidence>
<evidence type="ECO:0000313" key="13">
    <source>
        <dbReference type="EMBL" id="GAB1222829.1"/>
    </source>
</evidence>
<accession>A0ABQ0DIU7</accession>
<dbReference type="InterPro" id="IPR012677">
    <property type="entry name" value="Nucleotide-bd_a/b_plait_sf"/>
</dbReference>
<sequence>MSVFIETSLGNVVIDLFTEDNPVGCYNFIKLCKIEYYLHCIIYRVIKDYAIQFGDITMGKGGNSFEGIMEGIEHKYIVCQPKTKRKNDKKGIVGFVTHGKNAIGSEVYITTGNGISGINGIAIGQIEEGMDVIEEINKVNVDENYRPYQNIRIISIEIFDDPYDDPKGFVKPKAPELILDDHPEINEMIEKIDSDTEKKIKENEAKSRAEVLEMIGDLPFAEIKPPENVLFICKMNPITNEEDLEEIFRKYGKIRSVEIIRDRKSKKSLGYGFIEFETKEGCENAYQKMDNVIIDERRIHVDFSQSIGKYGIQYDFIHKHNKWIKLKENDIRKRCGMKHNEEPKEKRQIDK</sequence>
<dbReference type="Pfam" id="PF00076">
    <property type="entry name" value="RRM_1"/>
    <property type="match status" value="1"/>
</dbReference>
<evidence type="ECO:0000313" key="11">
    <source>
        <dbReference type="EMBL" id="GAB1222425.1"/>
    </source>
</evidence>
<keyword evidence="4 8" id="KW-0697">Rotamase</keyword>
<evidence type="ECO:0000256" key="8">
    <source>
        <dbReference type="RuleBase" id="RU365081"/>
    </source>
</evidence>
<organism evidence="12 14">
    <name type="scientific">Entamoeba nuttalli</name>
    <dbReference type="NCBI Taxonomy" id="412467"/>
    <lineage>
        <taxon>Eukaryota</taxon>
        <taxon>Amoebozoa</taxon>
        <taxon>Evosea</taxon>
        <taxon>Archamoebae</taxon>
        <taxon>Mastigamoebida</taxon>
        <taxon>Entamoebidae</taxon>
        <taxon>Entamoeba</taxon>
    </lineage>
</organism>
<keyword evidence="6 8" id="KW-0539">Nucleus</keyword>
<evidence type="ECO:0000256" key="4">
    <source>
        <dbReference type="ARBA" id="ARBA00023110"/>
    </source>
</evidence>
<evidence type="ECO:0000256" key="5">
    <source>
        <dbReference type="ARBA" id="ARBA00023235"/>
    </source>
</evidence>